<name>A0A1I2AUT9_9BACT</name>
<dbReference type="STRING" id="54.SAMN02745121_04393"/>
<organism evidence="2 3">
    <name type="scientific">Nannocystis exedens</name>
    <dbReference type="NCBI Taxonomy" id="54"/>
    <lineage>
        <taxon>Bacteria</taxon>
        <taxon>Pseudomonadati</taxon>
        <taxon>Myxococcota</taxon>
        <taxon>Polyangia</taxon>
        <taxon>Nannocystales</taxon>
        <taxon>Nannocystaceae</taxon>
        <taxon>Nannocystis</taxon>
    </lineage>
</organism>
<gene>
    <name evidence="2" type="ORF">SAMN02745121_04393</name>
</gene>
<evidence type="ECO:0000256" key="1">
    <source>
        <dbReference type="SAM" id="Phobius"/>
    </source>
</evidence>
<keyword evidence="1" id="KW-0472">Membrane</keyword>
<feature type="transmembrane region" description="Helical" evidence="1">
    <location>
        <begin position="163"/>
        <end position="185"/>
    </location>
</feature>
<reference evidence="3" key="1">
    <citation type="submission" date="2016-10" db="EMBL/GenBank/DDBJ databases">
        <authorList>
            <person name="Varghese N."/>
            <person name="Submissions S."/>
        </authorList>
    </citation>
    <scope>NUCLEOTIDE SEQUENCE [LARGE SCALE GENOMIC DNA]</scope>
    <source>
        <strain evidence="3">ATCC 25963</strain>
    </source>
</reference>
<dbReference type="RefSeq" id="WP_096332047.1">
    <property type="nucleotide sequence ID" value="NZ_FOMX01000014.1"/>
</dbReference>
<dbReference type="EMBL" id="FOMX01000014">
    <property type="protein sequence ID" value="SFE47765.1"/>
    <property type="molecule type" value="Genomic_DNA"/>
</dbReference>
<keyword evidence="1" id="KW-0812">Transmembrane</keyword>
<protein>
    <submittedName>
        <fullName evidence="2">Uncharacterized protein</fullName>
    </submittedName>
</protein>
<keyword evidence="1" id="KW-1133">Transmembrane helix</keyword>
<accession>A0A1I2AUT9</accession>
<evidence type="ECO:0000313" key="2">
    <source>
        <dbReference type="EMBL" id="SFE47765.1"/>
    </source>
</evidence>
<dbReference type="AlphaFoldDB" id="A0A1I2AUT9"/>
<keyword evidence="3" id="KW-1185">Reference proteome</keyword>
<proteinExistence type="predicted"/>
<feature type="transmembrane region" description="Helical" evidence="1">
    <location>
        <begin position="125"/>
        <end position="143"/>
    </location>
</feature>
<sequence>MALSARSRQILGVLVAALVGVVLVLAGLDRADFRCDRAAATCSHSAGLWGFERTRDIPLDAIVDHRFDGHDSRAGRRGVTVLIDASGRELPVGLADEATARAHYDDLHAFFQGQRSAVAVTTGPTWWLVVFGLVVLVASPWLVRPSGPARAAAPVDTATRRGASAPVIALVVGVLVLLGMSASILTSRTQGSLALRCTQRCDVGGGSCMPGSEMVLTLAPGEHEVRVFNPDEPASPIVHRVAVVRGQVTHFECAR</sequence>
<evidence type="ECO:0000313" key="3">
    <source>
        <dbReference type="Proteomes" id="UP000199400"/>
    </source>
</evidence>
<dbReference type="Proteomes" id="UP000199400">
    <property type="component" value="Unassembled WGS sequence"/>
</dbReference>